<feature type="region of interest" description="Disordered" evidence="1">
    <location>
        <begin position="170"/>
        <end position="193"/>
    </location>
</feature>
<feature type="non-terminal residue" evidence="2">
    <location>
        <position position="1"/>
    </location>
</feature>
<reference evidence="2 3" key="1">
    <citation type="submission" date="2020-04" db="EMBL/GenBank/DDBJ databases">
        <title>Perkinsus olseni comparative genomics.</title>
        <authorList>
            <person name="Bogema D.R."/>
        </authorList>
    </citation>
    <scope>NUCLEOTIDE SEQUENCE [LARGE SCALE GENOMIC DNA]</scope>
    <source>
        <strain evidence="2 3">ATCC PRA-207</strain>
    </source>
</reference>
<organism evidence="2 3">
    <name type="scientific">Perkinsus olseni</name>
    <name type="common">Perkinsus atlanticus</name>
    <dbReference type="NCBI Taxonomy" id="32597"/>
    <lineage>
        <taxon>Eukaryota</taxon>
        <taxon>Sar</taxon>
        <taxon>Alveolata</taxon>
        <taxon>Perkinsozoa</taxon>
        <taxon>Perkinsea</taxon>
        <taxon>Perkinsida</taxon>
        <taxon>Perkinsidae</taxon>
        <taxon>Perkinsus</taxon>
    </lineage>
</organism>
<keyword evidence="3" id="KW-1185">Reference proteome</keyword>
<evidence type="ECO:0000313" key="3">
    <source>
        <dbReference type="Proteomes" id="UP000553632"/>
    </source>
</evidence>
<name>A0A7J6S488_PEROL</name>
<evidence type="ECO:0000256" key="1">
    <source>
        <dbReference type="SAM" id="MobiDB-lite"/>
    </source>
</evidence>
<feature type="region of interest" description="Disordered" evidence="1">
    <location>
        <begin position="19"/>
        <end position="88"/>
    </location>
</feature>
<feature type="region of interest" description="Disordered" evidence="1">
    <location>
        <begin position="110"/>
        <end position="148"/>
    </location>
</feature>
<dbReference type="Proteomes" id="UP000553632">
    <property type="component" value="Unassembled WGS sequence"/>
</dbReference>
<feature type="compositionally biased region" description="Basic and acidic residues" evidence="1">
    <location>
        <begin position="118"/>
        <end position="148"/>
    </location>
</feature>
<accession>A0A7J6S488</accession>
<feature type="compositionally biased region" description="Basic and acidic residues" evidence="1">
    <location>
        <begin position="69"/>
        <end position="82"/>
    </location>
</feature>
<protein>
    <submittedName>
        <fullName evidence="2">Uncharacterized protein</fullName>
    </submittedName>
</protein>
<dbReference type="EMBL" id="JABANO010021138">
    <property type="protein sequence ID" value="KAF4727302.1"/>
    <property type="molecule type" value="Genomic_DNA"/>
</dbReference>
<comment type="caution">
    <text evidence="2">The sequence shown here is derived from an EMBL/GenBank/DDBJ whole genome shotgun (WGS) entry which is preliminary data.</text>
</comment>
<proteinExistence type="predicted"/>
<sequence>MYTDAVVNDSFSEAKLKFASEAPYQAPKPGAEFGQGKGARSQKGSNGGKAPAKPGKGNKGGKGGPYSHPKPEDKKLEKEESKRQRRGVSRIECWQYSGSVLLQLVVPPFHMPARRSPKPTETRRVKRSEEARRRRRAKERDRQRRGNEECAKLDRQLGDLERVNGWHGSTRIVSVGHPGRPPDQDSTISPRGPRWVKLPREQQAGFEWAAVEKAVEKSAERVRPPLLRALSRVFLE</sequence>
<gene>
    <name evidence="2" type="ORF">FOZ63_012957</name>
</gene>
<evidence type="ECO:0000313" key="2">
    <source>
        <dbReference type="EMBL" id="KAF4727302.1"/>
    </source>
</evidence>
<dbReference type="AlphaFoldDB" id="A0A7J6S488"/>